<accession>A0A8D4UTU0</accession>
<dbReference type="OrthoDB" id="2990871at2"/>
<dbReference type="RefSeq" id="WP_108850904.1">
    <property type="nucleotide sequence ID" value="NZ_AP019697.1"/>
</dbReference>
<keyword evidence="2" id="KW-1185">Reference proteome</keyword>
<dbReference type="AlphaFoldDB" id="A0A8D4UTU0"/>
<dbReference type="GeneID" id="92715784"/>
<organism evidence="1 2">
    <name type="scientific">Dialister hominis</name>
    <dbReference type="NCBI Taxonomy" id="2582419"/>
    <lineage>
        <taxon>Bacteria</taxon>
        <taxon>Bacillati</taxon>
        <taxon>Bacillota</taxon>
        <taxon>Negativicutes</taxon>
        <taxon>Veillonellales</taxon>
        <taxon>Veillonellaceae</taxon>
        <taxon>Dialister</taxon>
    </lineage>
</organism>
<protein>
    <submittedName>
        <fullName evidence="1">Uncharacterized protein</fullName>
    </submittedName>
</protein>
<reference evidence="2" key="1">
    <citation type="submission" date="2019-05" db="EMBL/GenBank/DDBJ databases">
        <title>Complete genome sequencing of Dialister sp. strain 5BBH33.</title>
        <authorList>
            <person name="Sakamoto M."/>
            <person name="Murakami T."/>
            <person name="Mori H."/>
        </authorList>
    </citation>
    <scope>NUCLEOTIDE SEQUENCE [LARGE SCALE GENOMIC DNA]</scope>
    <source>
        <strain evidence="2">5BBH33</strain>
    </source>
</reference>
<evidence type="ECO:0000313" key="1">
    <source>
        <dbReference type="EMBL" id="BBK24631.1"/>
    </source>
</evidence>
<dbReference type="EMBL" id="AP019697">
    <property type="protein sequence ID" value="BBK24631.1"/>
    <property type="molecule type" value="Genomic_DNA"/>
</dbReference>
<sequence>MIPFLVGLGLVIGGTLLVKYWKNIVDWLKDFIPKLKMAWKRVRPMLPYAAIIVGDKLWEAGSALVAVMHRLYYKENGEWIEQTTTRKVEESEVPAHIRDRLKNEETNITHEIEEELELTV</sequence>
<dbReference type="KEGG" id="dho:Dia5BBH33_05660"/>
<name>A0A8D4UTU0_9FIRM</name>
<proteinExistence type="predicted"/>
<gene>
    <name evidence="1" type="ORF">Dia5BBH33_05660</name>
</gene>
<dbReference type="Proteomes" id="UP000320585">
    <property type="component" value="Chromosome"/>
</dbReference>
<evidence type="ECO:0000313" key="2">
    <source>
        <dbReference type="Proteomes" id="UP000320585"/>
    </source>
</evidence>